<proteinExistence type="inferred from homology"/>
<dbReference type="Gene3D" id="1.10.10.10">
    <property type="entry name" value="Winged helix-like DNA-binding domain superfamily/Winged helix DNA-binding domain"/>
    <property type="match status" value="1"/>
</dbReference>
<dbReference type="SUPFAM" id="SSF53067">
    <property type="entry name" value="Actin-like ATPase domain"/>
    <property type="match status" value="1"/>
</dbReference>
<dbReference type="Pfam" id="PF00480">
    <property type="entry name" value="ROK"/>
    <property type="match status" value="1"/>
</dbReference>
<dbReference type="Proteomes" id="UP000199220">
    <property type="component" value="Unassembled WGS sequence"/>
</dbReference>
<dbReference type="AlphaFoldDB" id="A0A1H5BDJ6"/>
<dbReference type="InterPro" id="IPR049874">
    <property type="entry name" value="ROK_cs"/>
</dbReference>
<evidence type="ECO:0000313" key="3">
    <source>
        <dbReference type="Proteomes" id="UP000199220"/>
    </source>
</evidence>
<dbReference type="STRING" id="648782.SAMN04488554_0076"/>
<dbReference type="PANTHER" id="PTHR18964">
    <property type="entry name" value="ROK (REPRESSOR, ORF, KINASE) FAMILY"/>
    <property type="match status" value="1"/>
</dbReference>
<sequence>METSPTREVASERTALLRSTASAPRVVFTTILTRSPISRIDVARHTGLSQAAVTKAVSPLMVAGLVADYPQARQQGRAGRPASPVTVVPEALVVIGVKVNTDEVIAVATDLRTEVLHRARLSLTSPAPEAVVEAIAAVCDSLKGALGSATEVLAGVGVAVSGDVDTDTGVVRESALMRWTGVDLGARLHRRLDLPVVIENDVRALTFAEHWFGVGVGTQSFAIVTIGRGIGSGLHVNAEVIEGAYGVAGEIGHLPLGPPQRLCSCGRRGCVEAVAGTAAIVAAVSAAHGRAITIEEAVTLAHDGDPAANAAFGEAATVIGTAIASLVNLIGPELVIIGGEAVRNFDLFDAQLRAAFAAHAFGAAAECRIVVRPHSFEDWARGAAAGVIRSLVA</sequence>
<dbReference type="InterPro" id="IPR000600">
    <property type="entry name" value="ROK"/>
</dbReference>
<dbReference type="Gene3D" id="3.30.420.40">
    <property type="match status" value="2"/>
</dbReference>
<dbReference type="InterPro" id="IPR043129">
    <property type="entry name" value="ATPase_NBD"/>
</dbReference>
<gene>
    <name evidence="2" type="ORF">SAMN04488554_0076</name>
</gene>
<accession>A0A1H5BDJ6</accession>
<evidence type="ECO:0000256" key="1">
    <source>
        <dbReference type="ARBA" id="ARBA00006479"/>
    </source>
</evidence>
<dbReference type="RefSeq" id="WP_245708600.1">
    <property type="nucleotide sequence ID" value="NZ_FNTX01000001.1"/>
</dbReference>
<dbReference type="PROSITE" id="PS01125">
    <property type="entry name" value="ROK"/>
    <property type="match status" value="1"/>
</dbReference>
<organism evidence="2 3">
    <name type="scientific">Ruania alba</name>
    <dbReference type="NCBI Taxonomy" id="648782"/>
    <lineage>
        <taxon>Bacteria</taxon>
        <taxon>Bacillati</taxon>
        <taxon>Actinomycetota</taxon>
        <taxon>Actinomycetes</taxon>
        <taxon>Micrococcales</taxon>
        <taxon>Ruaniaceae</taxon>
        <taxon>Ruania</taxon>
    </lineage>
</organism>
<comment type="similarity">
    <text evidence="1">Belongs to the ROK (NagC/XylR) family.</text>
</comment>
<dbReference type="InterPro" id="IPR036390">
    <property type="entry name" value="WH_DNA-bd_sf"/>
</dbReference>
<dbReference type="EMBL" id="FNTX01000001">
    <property type="protein sequence ID" value="SED52475.1"/>
    <property type="molecule type" value="Genomic_DNA"/>
</dbReference>
<dbReference type="SUPFAM" id="SSF46785">
    <property type="entry name" value="Winged helix' DNA-binding domain"/>
    <property type="match status" value="1"/>
</dbReference>
<reference evidence="3" key="1">
    <citation type="submission" date="2016-10" db="EMBL/GenBank/DDBJ databases">
        <authorList>
            <person name="Varghese N."/>
            <person name="Submissions S."/>
        </authorList>
    </citation>
    <scope>NUCLEOTIDE SEQUENCE [LARGE SCALE GENOMIC DNA]</scope>
    <source>
        <strain evidence="3">DSM 21368</strain>
    </source>
</reference>
<evidence type="ECO:0000313" key="2">
    <source>
        <dbReference type="EMBL" id="SED52475.1"/>
    </source>
</evidence>
<keyword evidence="3" id="KW-1185">Reference proteome</keyword>
<dbReference type="GO" id="GO:0016301">
    <property type="term" value="F:kinase activity"/>
    <property type="evidence" value="ECO:0007669"/>
    <property type="project" value="UniProtKB-KW"/>
</dbReference>
<name>A0A1H5BDJ6_9MICO</name>
<keyword evidence="2" id="KW-0418">Kinase</keyword>
<dbReference type="InterPro" id="IPR036388">
    <property type="entry name" value="WH-like_DNA-bd_sf"/>
</dbReference>
<protein>
    <submittedName>
        <fullName evidence="2">Sugar kinase of the NBD/HSP70 family, may contain an N-terminal HTH domain</fullName>
    </submittedName>
</protein>
<keyword evidence="2" id="KW-0808">Transferase</keyword>
<dbReference type="PANTHER" id="PTHR18964:SF149">
    <property type="entry name" value="BIFUNCTIONAL UDP-N-ACETYLGLUCOSAMINE 2-EPIMERASE_N-ACETYLMANNOSAMINE KINASE"/>
    <property type="match status" value="1"/>
</dbReference>